<dbReference type="Pfam" id="PF02092">
    <property type="entry name" value="tRNA_synt_2f"/>
    <property type="match status" value="1"/>
</dbReference>
<dbReference type="GO" id="GO:0006426">
    <property type="term" value="P:glycyl-tRNA aminoacylation"/>
    <property type="evidence" value="ECO:0007669"/>
    <property type="project" value="UniProtKB-UniRule"/>
</dbReference>
<dbReference type="NCBIfam" id="TIGR00211">
    <property type="entry name" value="glyS"/>
    <property type="match status" value="1"/>
</dbReference>
<evidence type="ECO:0000256" key="7">
    <source>
        <dbReference type="ARBA" id="ARBA00022840"/>
    </source>
</evidence>
<evidence type="ECO:0000313" key="13">
    <source>
        <dbReference type="EMBL" id="TGY88324.1"/>
    </source>
</evidence>
<keyword evidence="4 11" id="KW-0963">Cytoplasm</keyword>
<dbReference type="EMBL" id="SRXW01000003">
    <property type="protein sequence ID" value="TGY88324.1"/>
    <property type="molecule type" value="Genomic_DNA"/>
</dbReference>
<evidence type="ECO:0000256" key="1">
    <source>
        <dbReference type="ARBA" id="ARBA00004496"/>
    </source>
</evidence>
<keyword evidence="9 11" id="KW-0030">Aminoacyl-tRNA synthetase</keyword>
<dbReference type="HAMAP" id="MF_00255">
    <property type="entry name" value="Gly_tRNA_synth_beta"/>
    <property type="match status" value="1"/>
</dbReference>
<gene>
    <name evidence="11" type="primary">glyS</name>
    <name evidence="13" type="ORF">E5163_10905</name>
</gene>
<dbReference type="OrthoDB" id="9775440at2"/>
<keyword evidence="6 11" id="KW-0547">Nucleotide-binding</keyword>
<accession>A0A4S2GYY8</accession>
<name>A0A4S2GYY8_9PROT</name>
<proteinExistence type="inferred from homology"/>
<protein>
    <recommendedName>
        <fullName evidence="11">Glycine--tRNA ligase beta subunit</fullName>
        <ecNumber evidence="11">6.1.1.14</ecNumber>
    </recommendedName>
    <alternativeName>
        <fullName evidence="11">Glycyl-tRNA synthetase beta subunit</fullName>
        <shortName evidence="11">GlyRS</shortName>
    </alternativeName>
</protein>
<comment type="subunit">
    <text evidence="3 11">Tetramer of two alpha and two beta subunits.</text>
</comment>
<feature type="domain" description="DALR anticodon binding" evidence="12">
    <location>
        <begin position="704"/>
        <end position="781"/>
    </location>
</feature>
<evidence type="ECO:0000313" key="14">
    <source>
        <dbReference type="Proteomes" id="UP000308054"/>
    </source>
</evidence>
<sequence length="794" mass="86147">MSELLLEFFSEEIPARMQARAEADLARMLEERLGEAGLKAGTLEAFAGPRRLGLVATGLPEKTADVSEERKGPRTDAPAKAIEGFLRSVGLSGVDQLETREDKKGSFYLARIEKPGRRTAELIAEAIPEIVKAFPWPKSMKFGEGETAQRWVRPLHRIVCLFDGEVVPFTVFGIESGNTTEGHRIHSKGDRVFTVANYADYAAKLADNGVVLRRADRESRILDGAKTVCADAGLELVEDAGLLSEVAGLVEHPVPVLGEMDPEFLDLPPEVITLTMKVHQKYFAVRDPKTGKLAPKFVMIANQEAPDGGKAIAEGAARVLSARLSDARHFWDIDRKRGLEAMAKELSKVTFHEKLGTVADKVERVAALARELAEAVDADPELAEKAARLSKADLVSQMVYEFPELQGVMGRYYALEEGLSPEIADAIADHYKPQGPSDAVPTAPVSAAVALADKLDTLVGFWAINEKPTGSKDPFALRRAALGKIRTVEETNARIGLVDEIDAVIRILAQTDVKHVEGLAALSPPDQIDYAERNGIPYLPRRRGGEQEPEAAVFGPWSFPFLTFSKRFFLSVPGVEKIEFGQTEQIGREDSLLSFFADRLKVHLKDEGVRHDVIDAVFALGDDDLVRVTKKARALQDFLSTEDGAALLAGYRRAANILKAEEKKGFDLTAARAEALSEISAGAGKSAASHGPETASQDEKAILVAVAKTAQAPEEKALVAAIEGAEEVAGVALAREDFEGAMKALAGLRAPVDAFFEAVVVNAENAMLRRNRLLLLSRIRSAVGRVADFDRLEG</sequence>
<dbReference type="Pfam" id="PF05746">
    <property type="entry name" value="DALR_1"/>
    <property type="match status" value="1"/>
</dbReference>
<evidence type="ECO:0000256" key="8">
    <source>
        <dbReference type="ARBA" id="ARBA00022917"/>
    </source>
</evidence>
<comment type="similarity">
    <text evidence="2 11">Belongs to the class-II aminoacyl-tRNA synthetase family.</text>
</comment>
<evidence type="ECO:0000259" key="12">
    <source>
        <dbReference type="Pfam" id="PF05746"/>
    </source>
</evidence>
<reference evidence="13 14" key="1">
    <citation type="journal article" date="2017" name="Int. J. Syst. Evol. Microbiol.">
        <title>Marinicauda algicola sp. nov., isolated from a marine red alga Rhodosorus marinus.</title>
        <authorList>
            <person name="Jeong S.E."/>
            <person name="Jeon S.H."/>
            <person name="Chun B.H."/>
            <person name="Kim D.W."/>
            <person name="Jeon C.O."/>
        </authorList>
    </citation>
    <scope>NUCLEOTIDE SEQUENCE [LARGE SCALE GENOMIC DNA]</scope>
    <source>
        <strain evidence="13 14">JCM 31718</strain>
    </source>
</reference>
<evidence type="ECO:0000256" key="5">
    <source>
        <dbReference type="ARBA" id="ARBA00022598"/>
    </source>
</evidence>
<dbReference type="EC" id="6.1.1.14" evidence="11"/>
<dbReference type="GO" id="GO:0004820">
    <property type="term" value="F:glycine-tRNA ligase activity"/>
    <property type="evidence" value="ECO:0007669"/>
    <property type="project" value="UniProtKB-UniRule"/>
</dbReference>
<dbReference type="GO" id="GO:0004814">
    <property type="term" value="F:arginine-tRNA ligase activity"/>
    <property type="evidence" value="ECO:0007669"/>
    <property type="project" value="InterPro"/>
</dbReference>
<comment type="caution">
    <text evidence="13">The sequence shown here is derived from an EMBL/GenBank/DDBJ whole genome shotgun (WGS) entry which is preliminary data.</text>
</comment>
<dbReference type="PRINTS" id="PR01045">
    <property type="entry name" value="TRNASYNTHGB"/>
</dbReference>
<keyword evidence="14" id="KW-1185">Reference proteome</keyword>
<keyword evidence="7 11" id="KW-0067">ATP-binding</keyword>
<dbReference type="AlphaFoldDB" id="A0A4S2GYY8"/>
<dbReference type="SUPFAM" id="SSF109604">
    <property type="entry name" value="HD-domain/PDEase-like"/>
    <property type="match status" value="1"/>
</dbReference>
<evidence type="ECO:0000256" key="11">
    <source>
        <dbReference type="HAMAP-Rule" id="MF_00255"/>
    </source>
</evidence>
<evidence type="ECO:0000256" key="3">
    <source>
        <dbReference type="ARBA" id="ARBA00011209"/>
    </source>
</evidence>
<dbReference type="InterPro" id="IPR008909">
    <property type="entry name" value="DALR_anticod-bd"/>
</dbReference>
<dbReference type="InterPro" id="IPR006194">
    <property type="entry name" value="Gly-tRNA-synth_heterodimer"/>
</dbReference>
<dbReference type="RefSeq" id="WP_135996170.1">
    <property type="nucleotide sequence ID" value="NZ_CP071057.1"/>
</dbReference>
<keyword evidence="5 11" id="KW-0436">Ligase</keyword>
<dbReference type="GO" id="GO:0005524">
    <property type="term" value="F:ATP binding"/>
    <property type="evidence" value="ECO:0007669"/>
    <property type="project" value="UniProtKB-UniRule"/>
</dbReference>
<evidence type="ECO:0000256" key="6">
    <source>
        <dbReference type="ARBA" id="ARBA00022741"/>
    </source>
</evidence>
<dbReference type="PANTHER" id="PTHR30075">
    <property type="entry name" value="GLYCYL-TRNA SYNTHETASE"/>
    <property type="match status" value="1"/>
</dbReference>
<evidence type="ECO:0000256" key="4">
    <source>
        <dbReference type="ARBA" id="ARBA00022490"/>
    </source>
</evidence>
<evidence type="ECO:0000256" key="9">
    <source>
        <dbReference type="ARBA" id="ARBA00023146"/>
    </source>
</evidence>
<keyword evidence="8 11" id="KW-0648">Protein biosynthesis</keyword>
<evidence type="ECO:0000256" key="10">
    <source>
        <dbReference type="ARBA" id="ARBA00047937"/>
    </source>
</evidence>
<dbReference type="PANTHER" id="PTHR30075:SF2">
    <property type="entry name" value="GLYCINE--TRNA LIGASE, CHLOROPLASTIC_MITOCHONDRIAL 2"/>
    <property type="match status" value="1"/>
</dbReference>
<dbReference type="PROSITE" id="PS50861">
    <property type="entry name" value="AA_TRNA_LIGASE_II_GLYAB"/>
    <property type="match status" value="1"/>
</dbReference>
<evidence type="ECO:0000256" key="2">
    <source>
        <dbReference type="ARBA" id="ARBA00008226"/>
    </source>
</evidence>
<dbReference type="InterPro" id="IPR015944">
    <property type="entry name" value="Gly-tRNA-synth_bsu"/>
</dbReference>
<comment type="subcellular location">
    <subcellularLocation>
        <location evidence="1 11">Cytoplasm</location>
    </subcellularLocation>
</comment>
<dbReference type="GO" id="GO:0005829">
    <property type="term" value="C:cytosol"/>
    <property type="evidence" value="ECO:0007669"/>
    <property type="project" value="TreeGrafter"/>
</dbReference>
<dbReference type="Proteomes" id="UP000308054">
    <property type="component" value="Unassembled WGS sequence"/>
</dbReference>
<organism evidence="13 14">
    <name type="scientific">Marinicauda algicola</name>
    <dbReference type="NCBI Taxonomy" id="2029849"/>
    <lineage>
        <taxon>Bacteria</taxon>
        <taxon>Pseudomonadati</taxon>
        <taxon>Pseudomonadota</taxon>
        <taxon>Alphaproteobacteria</taxon>
        <taxon>Maricaulales</taxon>
        <taxon>Maricaulaceae</taxon>
        <taxon>Marinicauda</taxon>
    </lineage>
</organism>
<comment type="catalytic activity">
    <reaction evidence="10 11">
        <text>tRNA(Gly) + glycine + ATP = glycyl-tRNA(Gly) + AMP + diphosphate</text>
        <dbReference type="Rhea" id="RHEA:16013"/>
        <dbReference type="Rhea" id="RHEA-COMP:9664"/>
        <dbReference type="Rhea" id="RHEA-COMP:9683"/>
        <dbReference type="ChEBI" id="CHEBI:30616"/>
        <dbReference type="ChEBI" id="CHEBI:33019"/>
        <dbReference type="ChEBI" id="CHEBI:57305"/>
        <dbReference type="ChEBI" id="CHEBI:78442"/>
        <dbReference type="ChEBI" id="CHEBI:78522"/>
        <dbReference type="ChEBI" id="CHEBI:456215"/>
        <dbReference type="EC" id="6.1.1.14"/>
    </reaction>
</comment>
<dbReference type="GO" id="GO:0006420">
    <property type="term" value="P:arginyl-tRNA aminoacylation"/>
    <property type="evidence" value="ECO:0007669"/>
    <property type="project" value="InterPro"/>
</dbReference>